<accession>A0ACC0BG21</accession>
<protein>
    <submittedName>
        <fullName evidence="1">Uncharacterized protein</fullName>
    </submittedName>
</protein>
<keyword evidence="2" id="KW-1185">Reference proteome</keyword>
<organism evidence="1 2">
    <name type="scientific">Catharanthus roseus</name>
    <name type="common">Madagascar periwinkle</name>
    <name type="synonym">Vinca rosea</name>
    <dbReference type="NCBI Taxonomy" id="4058"/>
    <lineage>
        <taxon>Eukaryota</taxon>
        <taxon>Viridiplantae</taxon>
        <taxon>Streptophyta</taxon>
        <taxon>Embryophyta</taxon>
        <taxon>Tracheophyta</taxon>
        <taxon>Spermatophyta</taxon>
        <taxon>Magnoliopsida</taxon>
        <taxon>eudicotyledons</taxon>
        <taxon>Gunneridae</taxon>
        <taxon>Pentapetalae</taxon>
        <taxon>asterids</taxon>
        <taxon>lamiids</taxon>
        <taxon>Gentianales</taxon>
        <taxon>Apocynaceae</taxon>
        <taxon>Rauvolfioideae</taxon>
        <taxon>Vinceae</taxon>
        <taxon>Catharanthinae</taxon>
        <taxon>Catharanthus</taxon>
    </lineage>
</organism>
<reference evidence="2" key="1">
    <citation type="journal article" date="2023" name="Nat. Plants">
        <title>Single-cell RNA sequencing provides a high-resolution roadmap for understanding the multicellular compartmentation of specialized metabolism.</title>
        <authorList>
            <person name="Sun S."/>
            <person name="Shen X."/>
            <person name="Li Y."/>
            <person name="Li Y."/>
            <person name="Wang S."/>
            <person name="Li R."/>
            <person name="Zhang H."/>
            <person name="Shen G."/>
            <person name="Guo B."/>
            <person name="Wei J."/>
            <person name="Xu J."/>
            <person name="St-Pierre B."/>
            <person name="Chen S."/>
            <person name="Sun C."/>
        </authorList>
    </citation>
    <scope>NUCLEOTIDE SEQUENCE [LARGE SCALE GENOMIC DNA]</scope>
</reference>
<sequence>MHPGIAIEMLEKLPLSRDAVFGYQCGFQDLKDLFDGSLIHVHVCSRELVRHAEGFMDGAAFVVESYFNVFREAFAQTARFELENIELKEKEARLSSSNAELTGALRSKRSGTGKKFIQMVDMHQLFYRWTVPMMQGIIRNLVKNALRELVAYPSRTGILPKPSPSVLEPITDPAFPLPTLVDRRVVNQPLVIQDSPKPPSEGQNGVHAEQTHNDN</sequence>
<gene>
    <name evidence="1" type="ORF">M9H77_11979</name>
</gene>
<dbReference type="Proteomes" id="UP001060085">
    <property type="component" value="Linkage Group LG03"/>
</dbReference>
<proteinExistence type="predicted"/>
<evidence type="ECO:0000313" key="1">
    <source>
        <dbReference type="EMBL" id="KAI5671615.1"/>
    </source>
</evidence>
<name>A0ACC0BG21_CATRO</name>
<comment type="caution">
    <text evidence="1">The sequence shown here is derived from an EMBL/GenBank/DDBJ whole genome shotgun (WGS) entry which is preliminary data.</text>
</comment>
<evidence type="ECO:0000313" key="2">
    <source>
        <dbReference type="Proteomes" id="UP001060085"/>
    </source>
</evidence>
<dbReference type="EMBL" id="CM044703">
    <property type="protein sequence ID" value="KAI5671615.1"/>
    <property type="molecule type" value="Genomic_DNA"/>
</dbReference>